<keyword evidence="2" id="KW-1185">Reference proteome</keyword>
<dbReference type="EMBL" id="FUZZ01000001">
    <property type="protein sequence ID" value="SKC99212.1"/>
    <property type="molecule type" value="Genomic_DNA"/>
</dbReference>
<protein>
    <submittedName>
        <fullName evidence="1">Uncharacterized protein</fullName>
    </submittedName>
</protein>
<dbReference type="RefSeq" id="WP_079468673.1">
    <property type="nucleotide sequence ID" value="NZ_FUZZ01000001.1"/>
</dbReference>
<sequence>MKSNDILLDEITRSFAPTDEMCVLKYMKSRHVFHDIERYSAAHFSFEERMEIYRIFKMIESCLRLYRSGKINQANLAFSRLSITEQQFNKDIQPGMLAIYYGMVAYKEYVCKDFDAADKAIQHSVLFALRQSVILPRFILTAGDQWFNRIKIFSSYPNIYEELFLKESLALIHFSYKGHIKGKKLNNILEQNDMGEVERIIIFNVDRLIRTSEWLLQKGKISFHFYKSFFQGLYANVKKDDAAFRFDISLIIQLLSNYYEKSTDAFLEEVIEKISLINTMPSIIKKVIANAIIAVIADVENQHPYLKRFEPYVNELKQHFGIKSCVMIKAA</sequence>
<evidence type="ECO:0000313" key="2">
    <source>
        <dbReference type="Proteomes" id="UP000190166"/>
    </source>
</evidence>
<dbReference type="AlphaFoldDB" id="A0A1T5NFR1"/>
<name>A0A1T5NFR1_9BACT</name>
<dbReference type="Proteomes" id="UP000190166">
    <property type="component" value="Unassembled WGS sequence"/>
</dbReference>
<organism evidence="1 2">
    <name type="scientific">Chitinophaga ginsengisegetis</name>
    <dbReference type="NCBI Taxonomy" id="393003"/>
    <lineage>
        <taxon>Bacteria</taxon>
        <taxon>Pseudomonadati</taxon>
        <taxon>Bacteroidota</taxon>
        <taxon>Chitinophagia</taxon>
        <taxon>Chitinophagales</taxon>
        <taxon>Chitinophagaceae</taxon>
        <taxon>Chitinophaga</taxon>
    </lineage>
</organism>
<gene>
    <name evidence="1" type="ORF">SAMN05660461_1407</name>
</gene>
<reference evidence="1 2" key="1">
    <citation type="submission" date="2017-02" db="EMBL/GenBank/DDBJ databases">
        <authorList>
            <person name="Peterson S.W."/>
        </authorList>
    </citation>
    <scope>NUCLEOTIDE SEQUENCE [LARGE SCALE GENOMIC DNA]</scope>
    <source>
        <strain evidence="1 2">DSM 18108</strain>
    </source>
</reference>
<dbReference type="STRING" id="393003.SAMN05660461_1407"/>
<accession>A0A1T5NFR1</accession>
<evidence type="ECO:0000313" key="1">
    <source>
        <dbReference type="EMBL" id="SKC99212.1"/>
    </source>
</evidence>
<proteinExistence type="predicted"/>